<dbReference type="SUPFAM" id="SSF144083">
    <property type="entry name" value="Magnesium transport protein CorA, transmembrane region"/>
    <property type="match status" value="1"/>
</dbReference>
<comment type="subcellular location">
    <subcellularLocation>
        <location evidence="1">Cell membrane</location>
        <topology evidence="1">Multi-pass membrane protein</topology>
    </subcellularLocation>
</comment>
<evidence type="ECO:0000256" key="3">
    <source>
        <dbReference type="ARBA" id="ARBA00022989"/>
    </source>
</evidence>
<dbReference type="GO" id="GO:0050897">
    <property type="term" value="F:cobalt ion binding"/>
    <property type="evidence" value="ECO:0007669"/>
    <property type="project" value="TreeGrafter"/>
</dbReference>
<evidence type="ECO:0000256" key="1">
    <source>
        <dbReference type="ARBA" id="ARBA00004651"/>
    </source>
</evidence>
<feature type="region of interest" description="Disordered" evidence="5">
    <location>
        <begin position="182"/>
        <end position="202"/>
    </location>
</feature>
<sequence>MVFSRNLSADRQPQEAFRSQFPRAKSEKQSGTDYVLPLHIIEWSHNEPSGSESSGLKPIAELESQDSAAIRIVFAPQDVPHPATIDGMCELFDRQRIPSAFIAEGLQGVSQSFSVQKDAESTYVWFHFLCKDVAVSGGKIVHDTVLREGGASARGQRSAQNHSQANFNWIKTGFVMRVRHRAQPSSPPLPSRTMTSSSGSTLISSSVRPEVELFCFGAPTTIRDRFQKLMEAASCEEILEDPYILLEAVIHELYKVLDRSGWIVADIFGKIEEHTMELASTPGKAAKERLDFAGLHYLAKHTIYLRENCESGLATLDGLRDHHKSTMADQSSPAQAFTKQSLKYQKTLFQSTQRRLTSLDTRIANIIQLSFHVVTQGDSRLMQSENQSMKTIAVTTLVFMPLSTVAGIFGTQFMKLDEEPGHHVTVSRDFWLLWVIAVPLTFIVIVLWRVWYADAKLRLSDEIPRDTKRFMGWRTLRWSAHGKKVEKQEEFPLVTRSVPPDERRYAA</sequence>
<comment type="caution">
    <text evidence="7">The sequence shown here is derived from an EMBL/GenBank/DDBJ whole genome shotgun (WGS) entry which is preliminary data.</text>
</comment>
<dbReference type="OrthoDB" id="1046782at2759"/>
<organism evidence="7 8">
    <name type="scientific">Paraphoma chrysanthemicola</name>
    <dbReference type="NCBI Taxonomy" id="798071"/>
    <lineage>
        <taxon>Eukaryota</taxon>
        <taxon>Fungi</taxon>
        <taxon>Dikarya</taxon>
        <taxon>Ascomycota</taxon>
        <taxon>Pezizomycotina</taxon>
        <taxon>Dothideomycetes</taxon>
        <taxon>Pleosporomycetidae</taxon>
        <taxon>Pleosporales</taxon>
        <taxon>Pleosporineae</taxon>
        <taxon>Phaeosphaeriaceae</taxon>
        <taxon>Paraphoma</taxon>
    </lineage>
</organism>
<name>A0A8K0R9L5_9PLEO</name>
<dbReference type="InterPro" id="IPR002523">
    <property type="entry name" value="MgTranspt_CorA/ZnTranspt_ZntB"/>
</dbReference>
<dbReference type="GO" id="GO:0000287">
    <property type="term" value="F:magnesium ion binding"/>
    <property type="evidence" value="ECO:0007669"/>
    <property type="project" value="TreeGrafter"/>
</dbReference>
<dbReference type="PANTHER" id="PTHR46494:SF1">
    <property type="entry name" value="CORA FAMILY METAL ION TRANSPORTER (EUROFUNG)"/>
    <property type="match status" value="1"/>
</dbReference>
<keyword evidence="8" id="KW-1185">Reference proteome</keyword>
<gene>
    <name evidence="7" type="ORF">FB567DRAFT_492553</name>
</gene>
<keyword evidence="2 6" id="KW-0812">Transmembrane</keyword>
<feature type="compositionally biased region" description="Polar residues" evidence="5">
    <location>
        <begin position="1"/>
        <end position="11"/>
    </location>
</feature>
<dbReference type="PANTHER" id="PTHR46494">
    <property type="entry name" value="CORA FAMILY METAL ION TRANSPORTER (EUROFUNG)"/>
    <property type="match status" value="1"/>
</dbReference>
<reference evidence="7" key="1">
    <citation type="journal article" date="2021" name="Nat. Commun.">
        <title>Genetic determinants of endophytism in the Arabidopsis root mycobiome.</title>
        <authorList>
            <person name="Mesny F."/>
            <person name="Miyauchi S."/>
            <person name="Thiergart T."/>
            <person name="Pickel B."/>
            <person name="Atanasova L."/>
            <person name="Karlsson M."/>
            <person name="Huettel B."/>
            <person name="Barry K.W."/>
            <person name="Haridas S."/>
            <person name="Chen C."/>
            <person name="Bauer D."/>
            <person name="Andreopoulos W."/>
            <person name="Pangilinan J."/>
            <person name="LaButti K."/>
            <person name="Riley R."/>
            <person name="Lipzen A."/>
            <person name="Clum A."/>
            <person name="Drula E."/>
            <person name="Henrissat B."/>
            <person name="Kohler A."/>
            <person name="Grigoriev I.V."/>
            <person name="Martin F.M."/>
            <person name="Hacquard S."/>
        </authorList>
    </citation>
    <scope>NUCLEOTIDE SEQUENCE</scope>
    <source>
        <strain evidence="7">MPI-SDFR-AT-0120</strain>
    </source>
</reference>
<keyword evidence="3 6" id="KW-1133">Transmembrane helix</keyword>
<keyword evidence="4 6" id="KW-0472">Membrane</keyword>
<evidence type="ECO:0000256" key="6">
    <source>
        <dbReference type="SAM" id="Phobius"/>
    </source>
</evidence>
<feature type="region of interest" description="Disordered" evidence="5">
    <location>
        <begin position="1"/>
        <end position="30"/>
    </location>
</feature>
<evidence type="ECO:0000256" key="5">
    <source>
        <dbReference type="SAM" id="MobiDB-lite"/>
    </source>
</evidence>
<accession>A0A8K0R9L5</accession>
<dbReference type="Gene3D" id="1.20.58.340">
    <property type="entry name" value="Magnesium transport protein CorA, transmembrane region"/>
    <property type="match status" value="1"/>
</dbReference>
<dbReference type="Proteomes" id="UP000813461">
    <property type="component" value="Unassembled WGS sequence"/>
</dbReference>
<dbReference type="GO" id="GO:0005886">
    <property type="term" value="C:plasma membrane"/>
    <property type="evidence" value="ECO:0007669"/>
    <property type="project" value="UniProtKB-SubCell"/>
</dbReference>
<proteinExistence type="predicted"/>
<dbReference type="Pfam" id="PF01544">
    <property type="entry name" value="CorA"/>
    <property type="match status" value="1"/>
</dbReference>
<dbReference type="AlphaFoldDB" id="A0A8K0R9L5"/>
<evidence type="ECO:0000256" key="4">
    <source>
        <dbReference type="ARBA" id="ARBA00023136"/>
    </source>
</evidence>
<dbReference type="EMBL" id="JAGMVJ010000006">
    <property type="protein sequence ID" value="KAH7089717.1"/>
    <property type="molecule type" value="Genomic_DNA"/>
</dbReference>
<feature type="transmembrane region" description="Helical" evidence="6">
    <location>
        <begin position="391"/>
        <end position="410"/>
    </location>
</feature>
<evidence type="ECO:0000313" key="8">
    <source>
        <dbReference type="Proteomes" id="UP000813461"/>
    </source>
</evidence>
<dbReference type="GO" id="GO:0015095">
    <property type="term" value="F:magnesium ion transmembrane transporter activity"/>
    <property type="evidence" value="ECO:0007669"/>
    <property type="project" value="TreeGrafter"/>
</dbReference>
<feature type="compositionally biased region" description="Low complexity" evidence="5">
    <location>
        <begin position="193"/>
        <end position="202"/>
    </location>
</feature>
<dbReference type="InterPro" id="IPR045863">
    <property type="entry name" value="CorA_TM1_TM2"/>
</dbReference>
<evidence type="ECO:0000313" key="7">
    <source>
        <dbReference type="EMBL" id="KAH7089717.1"/>
    </source>
</evidence>
<dbReference type="GO" id="GO:0015087">
    <property type="term" value="F:cobalt ion transmembrane transporter activity"/>
    <property type="evidence" value="ECO:0007669"/>
    <property type="project" value="TreeGrafter"/>
</dbReference>
<evidence type="ECO:0000256" key="2">
    <source>
        <dbReference type="ARBA" id="ARBA00022692"/>
    </source>
</evidence>
<protein>
    <submittedName>
        <fullName evidence="7">Uncharacterized protein</fullName>
    </submittedName>
</protein>
<feature type="transmembrane region" description="Helical" evidence="6">
    <location>
        <begin position="430"/>
        <end position="451"/>
    </location>
</feature>